<dbReference type="InterPro" id="IPR013783">
    <property type="entry name" value="Ig-like_fold"/>
</dbReference>
<keyword evidence="2" id="KW-0732">Signal</keyword>
<dbReference type="SUPFAM" id="SSF48726">
    <property type="entry name" value="Immunoglobulin"/>
    <property type="match status" value="1"/>
</dbReference>
<organism evidence="4 5">
    <name type="scientific">Sciurus vulgaris</name>
    <name type="common">Eurasian red squirrel</name>
    <dbReference type="NCBI Taxonomy" id="55149"/>
    <lineage>
        <taxon>Eukaryota</taxon>
        <taxon>Metazoa</taxon>
        <taxon>Chordata</taxon>
        <taxon>Craniata</taxon>
        <taxon>Vertebrata</taxon>
        <taxon>Euteleostomi</taxon>
        <taxon>Mammalia</taxon>
        <taxon>Eutheria</taxon>
        <taxon>Euarchontoglires</taxon>
        <taxon>Glires</taxon>
        <taxon>Rodentia</taxon>
        <taxon>Sciuromorpha</taxon>
        <taxon>Sciuridae</taxon>
        <taxon>Sciurinae</taxon>
        <taxon>Sciurini</taxon>
        <taxon>Sciurus</taxon>
    </lineage>
</organism>
<evidence type="ECO:0000313" key="5">
    <source>
        <dbReference type="Proteomes" id="UP000694564"/>
    </source>
</evidence>
<accession>A0A8D2CKG4</accession>
<dbReference type="InterPro" id="IPR036179">
    <property type="entry name" value="Ig-like_dom_sf"/>
</dbReference>
<evidence type="ECO:0000256" key="1">
    <source>
        <dbReference type="SAM" id="Phobius"/>
    </source>
</evidence>
<sequence length="246" mass="27625">MWRHLNVLFWGIFSSVTFQKAVLTCSSMRTNEFSSPSLNSNTSSVVMGQNVSLLCSHKNRSLDIAYFLFLNKKFLVNKTGRGEPVTFNLTISSADDLGPYKCKATVVNCSFYSAQFNFTVIEGDSCPICPLLPLLLPGLLLVFLAIILVLVFWLQQKYKARKAMRQNVPKDSGDIPMEGDLYVNIYKTPADEESVPDLERRGMVPNGTGYTQEIHYATPVFQKVAPGKTEACRDHNTDYTYSELSF</sequence>
<proteinExistence type="predicted"/>
<dbReference type="Proteomes" id="UP000694564">
    <property type="component" value="Chromosome 3"/>
</dbReference>
<feature type="signal peptide" evidence="2">
    <location>
        <begin position="1"/>
        <end position="18"/>
    </location>
</feature>
<reference evidence="4" key="1">
    <citation type="submission" date="2025-08" db="UniProtKB">
        <authorList>
            <consortium name="Ensembl"/>
        </authorList>
    </citation>
    <scope>IDENTIFICATION</scope>
</reference>
<dbReference type="AlphaFoldDB" id="A0A8D2CKG4"/>
<dbReference type="GeneTree" id="ENSGT01050000244808"/>
<dbReference type="InterPro" id="IPR007110">
    <property type="entry name" value="Ig-like_dom"/>
</dbReference>
<keyword evidence="1" id="KW-0812">Transmembrane</keyword>
<evidence type="ECO:0000313" key="4">
    <source>
        <dbReference type="Ensembl" id="ENSSVLP00005001413.1"/>
    </source>
</evidence>
<keyword evidence="5" id="KW-1185">Reference proteome</keyword>
<dbReference type="Ensembl" id="ENSSVLT00005001561.1">
    <property type="protein sequence ID" value="ENSSVLP00005001413.1"/>
    <property type="gene ID" value="ENSSVLG00005001166.1"/>
</dbReference>
<keyword evidence="1" id="KW-1133">Transmembrane helix</keyword>
<dbReference type="Gene3D" id="2.60.40.10">
    <property type="entry name" value="Immunoglobulins"/>
    <property type="match status" value="1"/>
</dbReference>
<evidence type="ECO:0000259" key="3">
    <source>
        <dbReference type="PROSITE" id="PS50835"/>
    </source>
</evidence>
<keyword evidence="1" id="KW-0472">Membrane</keyword>
<reference evidence="4" key="2">
    <citation type="submission" date="2025-09" db="UniProtKB">
        <authorList>
            <consortium name="Ensembl"/>
        </authorList>
    </citation>
    <scope>IDENTIFICATION</scope>
</reference>
<feature type="chain" id="PRO_5034959800" description="Ig-like domain-containing protein" evidence="2">
    <location>
        <begin position="19"/>
        <end position="246"/>
    </location>
</feature>
<dbReference type="PROSITE" id="PS50835">
    <property type="entry name" value="IG_LIKE"/>
    <property type="match status" value="1"/>
</dbReference>
<feature type="transmembrane region" description="Helical" evidence="1">
    <location>
        <begin position="134"/>
        <end position="154"/>
    </location>
</feature>
<evidence type="ECO:0000256" key="2">
    <source>
        <dbReference type="SAM" id="SignalP"/>
    </source>
</evidence>
<feature type="domain" description="Ig-like" evidence="3">
    <location>
        <begin position="36"/>
        <end position="119"/>
    </location>
</feature>
<protein>
    <recommendedName>
        <fullName evidence="3">Ig-like domain-containing protein</fullName>
    </recommendedName>
</protein>
<name>A0A8D2CKG4_SCIVU</name>